<dbReference type="SUPFAM" id="SSF109635">
    <property type="entry name" value="DnaK suppressor protein DksA, alpha-hairpin domain"/>
    <property type="match status" value="1"/>
</dbReference>
<dbReference type="SUPFAM" id="SSF57716">
    <property type="entry name" value="Glucocorticoid receptor-like (DNA-binding domain)"/>
    <property type="match status" value="1"/>
</dbReference>
<reference evidence="5" key="1">
    <citation type="journal article" date="2015" name="Nature">
        <title>Complex archaea that bridge the gap between prokaryotes and eukaryotes.</title>
        <authorList>
            <person name="Spang A."/>
            <person name="Saw J.H."/>
            <person name="Jorgensen S.L."/>
            <person name="Zaremba-Niedzwiedzka K."/>
            <person name="Martijn J."/>
            <person name="Lind A.E."/>
            <person name="van Eijk R."/>
            <person name="Schleper C."/>
            <person name="Guy L."/>
            <person name="Ettema T.J."/>
        </authorList>
    </citation>
    <scope>NUCLEOTIDE SEQUENCE</scope>
</reference>
<dbReference type="InterPro" id="IPR037187">
    <property type="entry name" value="DnaK_N"/>
</dbReference>
<accession>A0A0F9PI17</accession>
<dbReference type="PROSITE" id="PS01102">
    <property type="entry name" value="ZF_DKSA_1"/>
    <property type="match status" value="1"/>
</dbReference>
<evidence type="ECO:0000256" key="1">
    <source>
        <dbReference type="ARBA" id="ARBA00022723"/>
    </source>
</evidence>
<dbReference type="Pfam" id="PF01258">
    <property type="entry name" value="zf-dskA_traR"/>
    <property type="match status" value="1"/>
</dbReference>
<dbReference type="PANTHER" id="PTHR33823:SF4">
    <property type="entry name" value="GENERAL STRESS PROTEIN 16O"/>
    <property type="match status" value="1"/>
</dbReference>
<dbReference type="PANTHER" id="PTHR33823">
    <property type="entry name" value="RNA POLYMERASE-BINDING TRANSCRIPTION FACTOR DKSA-RELATED"/>
    <property type="match status" value="1"/>
</dbReference>
<comment type="caution">
    <text evidence="5">The sequence shown here is derived from an EMBL/GenBank/DDBJ whole genome shotgun (WGS) entry which is preliminary data.</text>
</comment>
<evidence type="ECO:0000259" key="4">
    <source>
        <dbReference type="Pfam" id="PF01258"/>
    </source>
</evidence>
<dbReference type="EMBL" id="LAZR01006331">
    <property type="protein sequence ID" value="KKM92947.1"/>
    <property type="molecule type" value="Genomic_DNA"/>
</dbReference>
<dbReference type="InterPro" id="IPR020458">
    <property type="entry name" value="Znf_DskA_TraR_CS"/>
</dbReference>
<organism evidence="5">
    <name type="scientific">marine sediment metagenome</name>
    <dbReference type="NCBI Taxonomy" id="412755"/>
    <lineage>
        <taxon>unclassified sequences</taxon>
        <taxon>metagenomes</taxon>
        <taxon>ecological metagenomes</taxon>
    </lineage>
</organism>
<dbReference type="PROSITE" id="PS51128">
    <property type="entry name" value="ZF_DKSA_2"/>
    <property type="match status" value="1"/>
</dbReference>
<dbReference type="AlphaFoldDB" id="A0A0F9PI17"/>
<keyword evidence="3" id="KW-0862">Zinc</keyword>
<keyword evidence="1" id="KW-0479">Metal-binding</keyword>
<keyword evidence="2" id="KW-0863">Zinc-finger</keyword>
<sequence length="144" mass="16754">MSKKLLNQLKSRLKTRRDHLLKEFEHRLKEFKDSGGHRLTDTADIASNIIEEQVVMSLAQVEAKEIKQIDNALEKLESGKSGKYGICERCGKKINKQRLMAIPFVYLCIKCKEAEEIYGRLDNEYDEIYTEQKSKTKVINPYDN</sequence>
<gene>
    <name evidence="5" type="ORF">LCGC14_1213320</name>
</gene>
<name>A0A0F9PI17_9ZZZZ</name>
<dbReference type="InterPro" id="IPR000962">
    <property type="entry name" value="Znf_DskA_TraR"/>
</dbReference>
<dbReference type="Gene3D" id="1.20.120.910">
    <property type="entry name" value="DksA, coiled-coil domain"/>
    <property type="match status" value="1"/>
</dbReference>
<evidence type="ECO:0000313" key="5">
    <source>
        <dbReference type="EMBL" id="KKM92947.1"/>
    </source>
</evidence>
<dbReference type="GO" id="GO:0008270">
    <property type="term" value="F:zinc ion binding"/>
    <property type="evidence" value="ECO:0007669"/>
    <property type="project" value="UniProtKB-KW"/>
</dbReference>
<proteinExistence type="predicted"/>
<evidence type="ECO:0000256" key="3">
    <source>
        <dbReference type="ARBA" id="ARBA00022833"/>
    </source>
</evidence>
<evidence type="ECO:0000256" key="2">
    <source>
        <dbReference type="ARBA" id="ARBA00022771"/>
    </source>
</evidence>
<protein>
    <recommendedName>
        <fullName evidence="4">Zinc finger DksA/TraR C4-type domain-containing protein</fullName>
    </recommendedName>
</protein>
<feature type="domain" description="Zinc finger DksA/TraR C4-type" evidence="4">
    <location>
        <begin position="82"/>
        <end position="116"/>
    </location>
</feature>